<dbReference type="Proteomes" id="UP001159641">
    <property type="component" value="Unassembled WGS sequence"/>
</dbReference>
<accession>A0AB34GMJ3</accession>
<evidence type="ECO:0000313" key="1">
    <source>
        <dbReference type="EMBL" id="KAJ8780654.1"/>
    </source>
</evidence>
<organism evidence="1 2">
    <name type="scientific">Eschrichtius robustus</name>
    <name type="common">California gray whale</name>
    <name type="synonym">Eschrichtius gibbosus</name>
    <dbReference type="NCBI Taxonomy" id="9764"/>
    <lineage>
        <taxon>Eukaryota</taxon>
        <taxon>Metazoa</taxon>
        <taxon>Chordata</taxon>
        <taxon>Craniata</taxon>
        <taxon>Vertebrata</taxon>
        <taxon>Euteleostomi</taxon>
        <taxon>Mammalia</taxon>
        <taxon>Eutheria</taxon>
        <taxon>Laurasiatheria</taxon>
        <taxon>Artiodactyla</taxon>
        <taxon>Whippomorpha</taxon>
        <taxon>Cetacea</taxon>
        <taxon>Mysticeti</taxon>
        <taxon>Eschrichtiidae</taxon>
        <taxon>Eschrichtius</taxon>
    </lineage>
</organism>
<sequence length="86" mass="9546">MDPPRGMAISDLLVQELESRVRGPGRQGGHQAAPPPLPIYRRSASGQLSSGQVMRYLYIYEGNTLYFPDVTLKICLHSELATNVIF</sequence>
<gene>
    <name evidence="1" type="ORF">J1605_000697</name>
</gene>
<comment type="caution">
    <text evidence="1">The sequence shown here is derived from an EMBL/GenBank/DDBJ whole genome shotgun (WGS) entry which is preliminary data.</text>
</comment>
<proteinExistence type="predicted"/>
<protein>
    <submittedName>
        <fullName evidence="1">Uncharacterized protein</fullName>
    </submittedName>
</protein>
<evidence type="ECO:0000313" key="2">
    <source>
        <dbReference type="Proteomes" id="UP001159641"/>
    </source>
</evidence>
<name>A0AB34GMJ3_ESCRO</name>
<dbReference type="EMBL" id="JAIQCJ010002152">
    <property type="protein sequence ID" value="KAJ8780654.1"/>
    <property type="molecule type" value="Genomic_DNA"/>
</dbReference>
<reference evidence="1 2" key="1">
    <citation type="submission" date="2022-11" db="EMBL/GenBank/DDBJ databases">
        <title>Whole genome sequence of Eschrichtius robustus ER-17-0199.</title>
        <authorList>
            <person name="Bruniche-Olsen A."/>
            <person name="Black A.N."/>
            <person name="Fields C.J."/>
            <person name="Walden K."/>
            <person name="Dewoody J.A."/>
        </authorList>
    </citation>
    <scope>NUCLEOTIDE SEQUENCE [LARGE SCALE GENOMIC DNA]</scope>
    <source>
        <strain evidence="1">ER-17-0199</strain>
        <tissue evidence="1">Blubber</tissue>
    </source>
</reference>
<dbReference type="AlphaFoldDB" id="A0AB34GMJ3"/>
<keyword evidence="2" id="KW-1185">Reference proteome</keyword>